<reference evidence="1 2" key="1">
    <citation type="journal article" date="2019" name="Commun. Biol.">
        <title>The bagworm genome reveals a unique fibroin gene that provides high tensile strength.</title>
        <authorList>
            <person name="Kono N."/>
            <person name="Nakamura H."/>
            <person name="Ohtoshi R."/>
            <person name="Tomita M."/>
            <person name="Numata K."/>
            <person name="Arakawa K."/>
        </authorList>
    </citation>
    <scope>NUCLEOTIDE SEQUENCE [LARGE SCALE GENOMIC DNA]</scope>
</reference>
<proteinExistence type="predicted"/>
<name>A0A4C1YU39_EUMVA</name>
<evidence type="ECO:0000313" key="1">
    <source>
        <dbReference type="EMBL" id="GBP77815.1"/>
    </source>
</evidence>
<dbReference type="EMBL" id="BGZK01001347">
    <property type="protein sequence ID" value="GBP77815.1"/>
    <property type="molecule type" value="Genomic_DNA"/>
</dbReference>
<protein>
    <submittedName>
        <fullName evidence="1">Uncharacterized protein</fullName>
    </submittedName>
</protein>
<dbReference type="Proteomes" id="UP000299102">
    <property type="component" value="Unassembled WGS sequence"/>
</dbReference>
<dbReference type="AlphaFoldDB" id="A0A4C1YU39"/>
<keyword evidence="2" id="KW-1185">Reference proteome</keyword>
<evidence type="ECO:0000313" key="2">
    <source>
        <dbReference type="Proteomes" id="UP000299102"/>
    </source>
</evidence>
<organism evidence="1 2">
    <name type="scientific">Eumeta variegata</name>
    <name type="common">Bagworm moth</name>
    <name type="synonym">Eumeta japonica</name>
    <dbReference type="NCBI Taxonomy" id="151549"/>
    <lineage>
        <taxon>Eukaryota</taxon>
        <taxon>Metazoa</taxon>
        <taxon>Ecdysozoa</taxon>
        <taxon>Arthropoda</taxon>
        <taxon>Hexapoda</taxon>
        <taxon>Insecta</taxon>
        <taxon>Pterygota</taxon>
        <taxon>Neoptera</taxon>
        <taxon>Endopterygota</taxon>
        <taxon>Lepidoptera</taxon>
        <taxon>Glossata</taxon>
        <taxon>Ditrysia</taxon>
        <taxon>Tineoidea</taxon>
        <taxon>Psychidae</taxon>
        <taxon>Oiketicinae</taxon>
        <taxon>Eumeta</taxon>
    </lineage>
</organism>
<comment type="caution">
    <text evidence="1">The sequence shown here is derived from an EMBL/GenBank/DDBJ whole genome shotgun (WGS) entry which is preliminary data.</text>
</comment>
<sequence>MRVPCSCNSSRVPTLLKRTRSDRRRRTKINLARIDLEDKRAASFTAAEQQIGDGSGSRCDHHDYPMQRFKKKPKQSAARDDVWGLSWRRGSPPVTPSPLRGETRAGKFRFGNLNVCGRRQRGDVIVINEVLKPTHSKDVLAADRLAEWLLSPWTDQKLSI</sequence>
<gene>
    <name evidence="1" type="ORF">EVAR_51860_1</name>
</gene>
<accession>A0A4C1YU39</accession>